<dbReference type="RefSeq" id="WP_434064460.1">
    <property type="nucleotide sequence ID" value="NZ_AP023177.1"/>
</dbReference>
<dbReference type="Pfam" id="PF04341">
    <property type="entry name" value="DUF485"/>
    <property type="match status" value="1"/>
</dbReference>
<reference evidence="2 3" key="1">
    <citation type="journal article" date="2020" name="Genes (Basel)">
        <title>Genomic Comparison of Insect Gut Symbionts from Divergent Burkholderia Subclades.</title>
        <authorList>
            <person name="Takeshita K."/>
            <person name="Kikuchi Y."/>
        </authorList>
    </citation>
    <scope>NUCLEOTIDE SEQUENCE [LARGE SCALE GENOMIC DNA]</scope>
    <source>
        <strain evidence="2 3">PGU16</strain>
        <plasmid evidence="2 3">PPGU16_p2</plasmid>
    </source>
</reference>
<dbReference type="InterPro" id="IPR052959">
    <property type="entry name" value="Inner_membrane_assoc"/>
</dbReference>
<gene>
    <name evidence="2" type="ORF">PPGU16_83840</name>
</gene>
<dbReference type="InterPro" id="IPR007436">
    <property type="entry name" value="DUF485"/>
</dbReference>
<evidence type="ECO:0000256" key="1">
    <source>
        <dbReference type="SAM" id="Phobius"/>
    </source>
</evidence>
<keyword evidence="1" id="KW-0472">Membrane</keyword>
<feature type="transmembrane region" description="Helical" evidence="1">
    <location>
        <begin position="47"/>
        <end position="69"/>
    </location>
</feature>
<sequence length="121" mass="13426">MEHGAPTYLMSDQYVAAEPRLPAAHPLREDPQFLALVRARRRFSWTLAVLMLTVYFAFILTLAFAPALLAKPMVAGHPATWGIPVGFGMFVFTFALVAVYVVRANTTFDRAANSIRQGVQQ</sequence>
<proteinExistence type="predicted"/>
<keyword evidence="3" id="KW-1185">Reference proteome</keyword>
<name>A0A7I8C2L5_9BURK</name>
<dbReference type="EMBL" id="AP023177">
    <property type="protein sequence ID" value="BCF95317.1"/>
    <property type="molecule type" value="Genomic_DNA"/>
</dbReference>
<organism evidence="2 3">
    <name type="scientific">Paraburkholderia largidicola</name>
    <dbReference type="NCBI Taxonomy" id="3014751"/>
    <lineage>
        <taxon>Bacteria</taxon>
        <taxon>Pseudomonadati</taxon>
        <taxon>Pseudomonadota</taxon>
        <taxon>Betaproteobacteria</taxon>
        <taxon>Burkholderiales</taxon>
        <taxon>Burkholderiaceae</taxon>
        <taxon>Paraburkholderia</taxon>
    </lineage>
</organism>
<evidence type="ECO:0000313" key="3">
    <source>
        <dbReference type="Proteomes" id="UP000510888"/>
    </source>
</evidence>
<keyword evidence="1" id="KW-1133">Transmembrane helix</keyword>
<keyword evidence="2" id="KW-0614">Plasmid</keyword>
<dbReference type="AlphaFoldDB" id="A0A7I8C2L5"/>
<keyword evidence="1" id="KW-0812">Transmembrane</keyword>
<evidence type="ECO:0000313" key="2">
    <source>
        <dbReference type="EMBL" id="BCF95317.1"/>
    </source>
</evidence>
<dbReference type="Proteomes" id="UP000510888">
    <property type="component" value="Plasmid PPGU16_p2"/>
</dbReference>
<dbReference type="PANTHER" id="PTHR38598">
    <property type="entry name" value="INNER MEMBRANE PROTEIN YJCH"/>
    <property type="match status" value="1"/>
</dbReference>
<accession>A0A7I8C2L5</accession>
<protein>
    <submittedName>
        <fullName evidence="2">Membrane protein</fullName>
    </submittedName>
</protein>
<dbReference type="GO" id="GO:0005886">
    <property type="term" value="C:plasma membrane"/>
    <property type="evidence" value="ECO:0007669"/>
    <property type="project" value="TreeGrafter"/>
</dbReference>
<geneLocation type="plasmid" evidence="2 3">
    <name>PPGU16_p2</name>
</geneLocation>
<dbReference type="PANTHER" id="PTHR38598:SF1">
    <property type="entry name" value="INNER MEMBRANE PROTEIN YJCH"/>
    <property type="match status" value="1"/>
</dbReference>
<feature type="transmembrane region" description="Helical" evidence="1">
    <location>
        <begin position="81"/>
        <end position="102"/>
    </location>
</feature>
<dbReference type="KEGG" id="plad:PPGU16_83840"/>